<dbReference type="AlphaFoldDB" id="A0A6B0Y0S0"/>
<keyword evidence="5 8" id="KW-0456">Lyase</keyword>
<evidence type="ECO:0000256" key="2">
    <source>
        <dbReference type="ARBA" id="ARBA00012925"/>
    </source>
</evidence>
<dbReference type="Gene3D" id="3.40.1050.10">
    <property type="entry name" value="Carbonic anhydrase"/>
    <property type="match status" value="1"/>
</dbReference>
<evidence type="ECO:0000256" key="6">
    <source>
        <dbReference type="ARBA" id="ARBA00048348"/>
    </source>
</evidence>
<dbReference type="SUPFAM" id="SSF53056">
    <property type="entry name" value="beta-carbonic anhydrase, cab"/>
    <property type="match status" value="1"/>
</dbReference>
<dbReference type="GO" id="GO:0015976">
    <property type="term" value="P:carbon utilization"/>
    <property type="evidence" value="ECO:0007669"/>
    <property type="project" value="InterPro"/>
</dbReference>
<dbReference type="SMART" id="SM00947">
    <property type="entry name" value="Pro_CA"/>
    <property type="match status" value="1"/>
</dbReference>
<name>A0A6B0Y0S0_9RHOB</name>
<dbReference type="InterPro" id="IPR015892">
    <property type="entry name" value="Carbonic_anhydrase_CS"/>
</dbReference>
<keyword evidence="4 7" id="KW-0862">Zinc</keyword>
<dbReference type="InterPro" id="IPR001765">
    <property type="entry name" value="Carbonic_anhydrase"/>
</dbReference>
<sequence length="216" mass="23596">MEHARALPGQFVERYKGWKSSTFEKSRDRYEHLADKGQQPPAMVISCCDSRVQVASIFDAGPGDFFMHRNIASLVPPCTTDGNMHGTSAAIEYAVTALKVEHLFVVGHSGCGGVAGCHAMCSGQAPELESKSSFVGRWVEILRPGYERVAARKNETDPLRALEHEAVVVSLENLMTYPFVKAAVAASALSLHGLWVDIRSGDLLQYMPETGEFEPV</sequence>
<feature type="binding site" evidence="7">
    <location>
        <position position="108"/>
    </location>
    <ligand>
        <name>Zn(2+)</name>
        <dbReference type="ChEBI" id="CHEBI:29105"/>
    </ligand>
</feature>
<comment type="similarity">
    <text evidence="1 8">Belongs to the beta-class carbonic anhydrase family.</text>
</comment>
<feature type="binding site" evidence="7">
    <location>
        <position position="49"/>
    </location>
    <ligand>
        <name>Zn(2+)</name>
        <dbReference type="ChEBI" id="CHEBI:29105"/>
    </ligand>
</feature>
<comment type="catalytic activity">
    <reaction evidence="6 8">
        <text>hydrogencarbonate + H(+) = CO2 + H2O</text>
        <dbReference type="Rhea" id="RHEA:10748"/>
        <dbReference type="ChEBI" id="CHEBI:15377"/>
        <dbReference type="ChEBI" id="CHEBI:15378"/>
        <dbReference type="ChEBI" id="CHEBI:16526"/>
        <dbReference type="ChEBI" id="CHEBI:17544"/>
        <dbReference type="EC" id="4.2.1.1"/>
    </reaction>
</comment>
<dbReference type="EMBL" id="VXRY01000251">
    <property type="protein sequence ID" value="MXY33683.1"/>
    <property type="molecule type" value="Genomic_DNA"/>
</dbReference>
<dbReference type="PANTHER" id="PTHR11002:SF76">
    <property type="entry name" value="CARBONIC ANHYDRASE"/>
    <property type="match status" value="1"/>
</dbReference>
<comment type="cofactor">
    <cofactor evidence="7">
        <name>Zn(2+)</name>
        <dbReference type="ChEBI" id="CHEBI:29105"/>
    </cofactor>
    <text evidence="7">Binds 1 zinc ion per subunit.</text>
</comment>
<evidence type="ECO:0000256" key="7">
    <source>
        <dbReference type="PIRSR" id="PIRSR601765-1"/>
    </source>
</evidence>
<gene>
    <name evidence="9" type="ORF">F4Y60_06265</name>
</gene>
<dbReference type="PROSITE" id="PS00705">
    <property type="entry name" value="PROK_CO2_ANHYDRASE_2"/>
    <property type="match status" value="1"/>
</dbReference>
<reference evidence="9" key="1">
    <citation type="submission" date="2019-09" db="EMBL/GenBank/DDBJ databases">
        <title>Characterisation of the sponge microbiome using genome-centric metagenomics.</title>
        <authorList>
            <person name="Engelberts J.P."/>
            <person name="Robbins S.J."/>
            <person name="De Goeij J.M."/>
            <person name="Aranda M."/>
            <person name="Bell S.C."/>
            <person name="Webster N.S."/>
        </authorList>
    </citation>
    <scope>NUCLEOTIDE SEQUENCE</scope>
    <source>
        <strain evidence="9">SB0664_bin_43</strain>
    </source>
</reference>
<comment type="caution">
    <text evidence="9">The sequence shown here is derived from an EMBL/GenBank/DDBJ whole genome shotgun (WGS) entry which is preliminary data.</text>
</comment>
<organism evidence="9">
    <name type="scientific">Boseongicola sp. SB0664_bin_43</name>
    <dbReference type="NCBI Taxonomy" id="2604844"/>
    <lineage>
        <taxon>Bacteria</taxon>
        <taxon>Pseudomonadati</taxon>
        <taxon>Pseudomonadota</taxon>
        <taxon>Alphaproteobacteria</taxon>
        <taxon>Rhodobacterales</taxon>
        <taxon>Paracoccaceae</taxon>
        <taxon>Boseongicola</taxon>
    </lineage>
</organism>
<feature type="binding site" evidence="7">
    <location>
        <position position="47"/>
    </location>
    <ligand>
        <name>Zn(2+)</name>
        <dbReference type="ChEBI" id="CHEBI:29105"/>
    </ligand>
</feature>
<comment type="function">
    <text evidence="8">Reversible hydration of carbon dioxide.</text>
</comment>
<evidence type="ECO:0000256" key="8">
    <source>
        <dbReference type="RuleBase" id="RU003956"/>
    </source>
</evidence>
<keyword evidence="3 7" id="KW-0479">Metal-binding</keyword>
<evidence type="ECO:0000256" key="5">
    <source>
        <dbReference type="ARBA" id="ARBA00023239"/>
    </source>
</evidence>
<dbReference type="EC" id="4.2.1.1" evidence="2 8"/>
<dbReference type="PANTHER" id="PTHR11002">
    <property type="entry name" value="CARBONIC ANHYDRASE"/>
    <property type="match status" value="1"/>
</dbReference>
<evidence type="ECO:0000256" key="1">
    <source>
        <dbReference type="ARBA" id="ARBA00006217"/>
    </source>
</evidence>
<accession>A0A6B0Y0S0</accession>
<dbReference type="GO" id="GO:0008270">
    <property type="term" value="F:zinc ion binding"/>
    <property type="evidence" value="ECO:0007669"/>
    <property type="project" value="UniProtKB-UniRule"/>
</dbReference>
<proteinExistence type="inferred from homology"/>
<dbReference type="Pfam" id="PF00484">
    <property type="entry name" value="Pro_CA"/>
    <property type="match status" value="1"/>
</dbReference>
<dbReference type="GO" id="GO:0004089">
    <property type="term" value="F:carbonate dehydratase activity"/>
    <property type="evidence" value="ECO:0007669"/>
    <property type="project" value="UniProtKB-UniRule"/>
</dbReference>
<evidence type="ECO:0000313" key="9">
    <source>
        <dbReference type="EMBL" id="MXY33683.1"/>
    </source>
</evidence>
<evidence type="ECO:0000256" key="4">
    <source>
        <dbReference type="ARBA" id="ARBA00022833"/>
    </source>
</evidence>
<evidence type="ECO:0000256" key="3">
    <source>
        <dbReference type="ARBA" id="ARBA00022723"/>
    </source>
</evidence>
<dbReference type="InterPro" id="IPR036874">
    <property type="entry name" value="Carbonic_anhydrase_sf"/>
</dbReference>
<feature type="binding site" evidence="7">
    <location>
        <position position="111"/>
    </location>
    <ligand>
        <name>Zn(2+)</name>
        <dbReference type="ChEBI" id="CHEBI:29105"/>
    </ligand>
</feature>
<protein>
    <recommendedName>
        <fullName evidence="2 8">Carbonic anhydrase</fullName>
        <ecNumber evidence="2 8">4.2.1.1</ecNumber>
    </recommendedName>
    <alternativeName>
        <fullName evidence="8">Carbonate dehydratase</fullName>
    </alternativeName>
</protein>